<dbReference type="InterPro" id="IPR050428">
    <property type="entry name" value="TCS_sensor_his_kinase"/>
</dbReference>
<comment type="catalytic activity">
    <reaction evidence="1">
        <text>ATP + protein L-histidine = ADP + protein N-phospho-L-histidine.</text>
        <dbReference type="EC" id="2.7.13.3"/>
    </reaction>
</comment>
<keyword evidence="9" id="KW-0902">Two-component regulatory system</keyword>
<dbReference type="EMBL" id="JADPRT010000023">
    <property type="protein sequence ID" value="MBF9073515.1"/>
    <property type="molecule type" value="Genomic_DNA"/>
</dbReference>
<dbReference type="CDD" id="cd00075">
    <property type="entry name" value="HATPase"/>
    <property type="match status" value="1"/>
</dbReference>
<dbReference type="PANTHER" id="PTHR45436">
    <property type="entry name" value="SENSOR HISTIDINE KINASE YKOH"/>
    <property type="match status" value="1"/>
</dbReference>
<evidence type="ECO:0000256" key="11">
    <source>
        <dbReference type="SAM" id="Phobius"/>
    </source>
</evidence>
<gene>
    <name evidence="13" type="ORF">I2501_36425</name>
</gene>
<keyword evidence="14" id="KW-1185">Reference proteome</keyword>
<sequence>MKLSTRIALSVSLTVPLLVLAAGALLLGLVGHDITQQQDTRLRTLAVAVTPDVRSLLAADRAGRPRAAQNQNRRVLDSALDSGVLVLDPNGTTVLSGGPQPGPTVVLPAPTGRPETVAGFHALGESLAQGGTLWVFAPVSADNAQLSAIRGRVLLVALLAAPLAGLLTLALARRATRSLGTLSAQASALDPRDGADSFRHRTSHITEVDDLAAALSAVLSRYDQQATRTGEALETARSFASAASHELRTPLMSMQTNLDVLATHGSALAPDEREEIVADLRGEHGRLLELLTALRTLARGDLVEAEAFTDLDFGELVDSCVQAVARSAPEAQLMLSGGYGLRVRAWEPGLKILVTNLLTNAVVHGHAPGEASRIAVTLTAAPEVDGGHAVLTVDDWGPGIPASRRGAVFDRFTRGQDSPGTGLGLTLVAQQTALHGGTITISEAPGGHGTRFCLRLPLSGTPFQEPTHRNWLTQTLNLKLMG</sequence>
<organism evidence="13 14">
    <name type="scientific">Streptacidiphilus fuscans</name>
    <dbReference type="NCBI Taxonomy" id="2789292"/>
    <lineage>
        <taxon>Bacteria</taxon>
        <taxon>Bacillati</taxon>
        <taxon>Actinomycetota</taxon>
        <taxon>Actinomycetes</taxon>
        <taxon>Kitasatosporales</taxon>
        <taxon>Streptomycetaceae</taxon>
        <taxon>Streptacidiphilus</taxon>
    </lineage>
</organism>
<evidence type="ECO:0000256" key="7">
    <source>
        <dbReference type="ARBA" id="ARBA00022777"/>
    </source>
</evidence>
<name>A0A931BHF4_9ACTN</name>
<evidence type="ECO:0000256" key="9">
    <source>
        <dbReference type="ARBA" id="ARBA00023012"/>
    </source>
</evidence>
<evidence type="ECO:0000256" key="6">
    <source>
        <dbReference type="ARBA" id="ARBA00022692"/>
    </source>
</evidence>
<dbReference type="SMART" id="SM00387">
    <property type="entry name" value="HATPase_c"/>
    <property type="match status" value="1"/>
</dbReference>
<feature type="transmembrane region" description="Helical" evidence="11">
    <location>
        <begin position="153"/>
        <end position="172"/>
    </location>
</feature>
<accession>A0A931BHF4</accession>
<dbReference type="EC" id="2.7.13.3" evidence="3"/>
<dbReference type="AlphaFoldDB" id="A0A931BHF4"/>
<dbReference type="Proteomes" id="UP000657385">
    <property type="component" value="Unassembled WGS sequence"/>
</dbReference>
<dbReference type="SMART" id="SM00388">
    <property type="entry name" value="HisKA"/>
    <property type="match status" value="1"/>
</dbReference>
<dbReference type="GO" id="GO:0005886">
    <property type="term" value="C:plasma membrane"/>
    <property type="evidence" value="ECO:0007669"/>
    <property type="project" value="UniProtKB-SubCell"/>
</dbReference>
<keyword evidence="4" id="KW-0597">Phosphoprotein</keyword>
<dbReference type="InterPro" id="IPR003594">
    <property type="entry name" value="HATPase_dom"/>
</dbReference>
<evidence type="ECO:0000313" key="13">
    <source>
        <dbReference type="EMBL" id="MBF9073515.1"/>
    </source>
</evidence>
<comment type="subcellular location">
    <subcellularLocation>
        <location evidence="2">Cell membrane</location>
    </subcellularLocation>
</comment>
<evidence type="ECO:0000256" key="3">
    <source>
        <dbReference type="ARBA" id="ARBA00012438"/>
    </source>
</evidence>
<dbReference type="RefSeq" id="WP_196198359.1">
    <property type="nucleotide sequence ID" value="NZ_JADPRT010000023.1"/>
</dbReference>
<comment type="caution">
    <text evidence="13">The sequence shown here is derived from an EMBL/GenBank/DDBJ whole genome shotgun (WGS) entry which is preliminary data.</text>
</comment>
<dbReference type="Gene3D" id="1.10.287.130">
    <property type="match status" value="1"/>
</dbReference>
<dbReference type="SUPFAM" id="SSF55874">
    <property type="entry name" value="ATPase domain of HSP90 chaperone/DNA topoisomerase II/histidine kinase"/>
    <property type="match status" value="1"/>
</dbReference>
<evidence type="ECO:0000256" key="5">
    <source>
        <dbReference type="ARBA" id="ARBA00022679"/>
    </source>
</evidence>
<dbReference type="Pfam" id="PF02518">
    <property type="entry name" value="HATPase_c"/>
    <property type="match status" value="1"/>
</dbReference>
<dbReference type="InterPro" id="IPR036890">
    <property type="entry name" value="HATPase_C_sf"/>
</dbReference>
<dbReference type="PROSITE" id="PS50109">
    <property type="entry name" value="HIS_KIN"/>
    <property type="match status" value="1"/>
</dbReference>
<dbReference type="SUPFAM" id="SSF47384">
    <property type="entry name" value="Homodimeric domain of signal transducing histidine kinase"/>
    <property type="match status" value="1"/>
</dbReference>
<dbReference type="Gene3D" id="3.30.565.10">
    <property type="entry name" value="Histidine kinase-like ATPase, C-terminal domain"/>
    <property type="match status" value="1"/>
</dbReference>
<dbReference type="InterPro" id="IPR005467">
    <property type="entry name" value="His_kinase_dom"/>
</dbReference>
<dbReference type="PANTHER" id="PTHR45436:SF5">
    <property type="entry name" value="SENSOR HISTIDINE KINASE TRCS"/>
    <property type="match status" value="1"/>
</dbReference>
<evidence type="ECO:0000256" key="4">
    <source>
        <dbReference type="ARBA" id="ARBA00022553"/>
    </source>
</evidence>
<keyword evidence="5" id="KW-0808">Transferase</keyword>
<dbReference type="InterPro" id="IPR036097">
    <property type="entry name" value="HisK_dim/P_sf"/>
</dbReference>
<dbReference type="InterPro" id="IPR003661">
    <property type="entry name" value="HisK_dim/P_dom"/>
</dbReference>
<evidence type="ECO:0000259" key="12">
    <source>
        <dbReference type="PROSITE" id="PS50109"/>
    </source>
</evidence>
<dbReference type="InterPro" id="IPR004358">
    <property type="entry name" value="Sig_transdc_His_kin-like_C"/>
</dbReference>
<proteinExistence type="predicted"/>
<feature type="domain" description="Histidine kinase" evidence="12">
    <location>
        <begin position="242"/>
        <end position="460"/>
    </location>
</feature>
<evidence type="ECO:0000256" key="2">
    <source>
        <dbReference type="ARBA" id="ARBA00004236"/>
    </source>
</evidence>
<protein>
    <recommendedName>
        <fullName evidence="3">histidine kinase</fullName>
        <ecNumber evidence="3">2.7.13.3</ecNumber>
    </recommendedName>
</protein>
<dbReference type="PRINTS" id="PR00344">
    <property type="entry name" value="BCTRLSENSOR"/>
</dbReference>
<evidence type="ECO:0000256" key="10">
    <source>
        <dbReference type="ARBA" id="ARBA00023136"/>
    </source>
</evidence>
<evidence type="ECO:0000313" key="14">
    <source>
        <dbReference type="Proteomes" id="UP000657385"/>
    </source>
</evidence>
<evidence type="ECO:0000256" key="8">
    <source>
        <dbReference type="ARBA" id="ARBA00022989"/>
    </source>
</evidence>
<dbReference type="Pfam" id="PF00512">
    <property type="entry name" value="HisKA"/>
    <property type="match status" value="1"/>
</dbReference>
<keyword evidence="7 13" id="KW-0418">Kinase</keyword>
<dbReference type="CDD" id="cd00082">
    <property type="entry name" value="HisKA"/>
    <property type="match status" value="1"/>
</dbReference>
<keyword evidence="8 11" id="KW-1133">Transmembrane helix</keyword>
<keyword evidence="10 11" id="KW-0472">Membrane</keyword>
<keyword evidence="6 11" id="KW-0812">Transmembrane</keyword>
<dbReference type="GO" id="GO:0000155">
    <property type="term" value="F:phosphorelay sensor kinase activity"/>
    <property type="evidence" value="ECO:0007669"/>
    <property type="project" value="InterPro"/>
</dbReference>
<evidence type="ECO:0000256" key="1">
    <source>
        <dbReference type="ARBA" id="ARBA00000085"/>
    </source>
</evidence>
<reference evidence="13" key="1">
    <citation type="submission" date="2020-11" db="EMBL/GenBank/DDBJ databases">
        <title>Isolation and identification of active actinomycetes.</title>
        <authorList>
            <person name="Yu B."/>
        </authorList>
    </citation>
    <scope>NUCLEOTIDE SEQUENCE</scope>
    <source>
        <strain evidence="13">NEAU-YB345</strain>
    </source>
</reference>